<name>A0A2T1KQ41_9GAMM</name>
<gene>
    <name evidence="1" type="ORF">C7H09_04180</name>
</gene>
<dbReference type="Gene3D" id="1.10.3480.10">
    <property type="entry name" value="TorD-like"/>
    <property type="match status" value="1"/>
</dbReference>
<reference evidence="1 2" key="1">
    <citation type="submission" date="2018-03" db="EMBL/GenBank/DDBJ databases">
        <title>Marinobacter brunus sp. nov., a marine bacterium of Gamma-proteobacteria isolated from the surface seawater of the South China Sea.</title>
        <authorList>
            <person name="Cheng H."/>
            <person name="Wu Y.-H."/>
            <person name="Xamxidin M."/>
            <person name="Xu X.-W."/>
        </authorList>
    </citation>
    <scope>NUCLEOTIDE SEQUENCE [LARGE SCALE GENOMIC DNA]</scope>
    <source>
        <strain evidence="1 2">NH169-3</strain>
    </source>
</reference>
<dbReference type="InterPro" id="IPR036411">
    <property type="entry name" value="TorD-like_sf"/>
</dbReference>
<protein>
    <recommendedName>
        <fullName evidence="3">Molecular chaperone TorD</fullName>
    </recommendedName>
</protein>
<evidence type="ECO:0000313" key="2">
    <source>
        <dbReference type="Proteomes" id="UP000239866"/>
    </source>
</evidence>
<evidence type="ECO:0000313" key="1">
    <source>
        <dbReference type="EMBL" id="PSF12215.1"/>
    </source>
</evidence>
<dbReference type="InterPro" id="IPR020945">
    <property type="entry name" value="DMSO/NO3_reduct_chaperone"/>
</dbReference>
<keyword evidence="2" id="KW-1185">Reference proteome</keyword>
<sequence>MFATEPTDIASARGALFRTAAALLDYPLPETRQVLVDGRALGAMAEALHLLGMSAPTGSPARPSDASLEALQVGYTNTFLSGRKGKPQVPLIASAYKHLMAGSAQGSFLLNIQAFYKHFGLKAAEQDEGHVEEPDHLVAMLEFCALLCHLEESACDRGSDPAPYQRAQRDFLSRYLTPLASAIRDRYQHLDSAELEPTLAWLVRNLPEWCMNQQQQLEAVLAASDAHNERLIPAQSVPQGLWD</sequence>
<dbReference type="AlphaFoldDB" id="A0A2T1KQ41"/>
<dbReference type="Proteomes" id="UP000239866">
    <property type="component" value="Unassembled WGS sequence"/>
</dbReference>
<proteinExistence type="predicted"/>
<dbReference type="OrthoDB" id="6358994at2"/>
<accession>A0A2T1KQ41</accession>
<organism evidence="1 2">
    <name type="scientific">Marinobacter fuscus</name>
    <dbReference type="NCBI Taxonomy" id="2109942"/>
    <lineage>
        <taxon>Bacteria</taxon>
        <taxon>Pseudomonadati</taxon>
        <taxon>Pseudomonadota</taxon>
        <taxon>Gammaproteobacteria</taxon>
        <taxon>Pseudomonadales</taxon>
        <taxon>Marinobacteraceae</taxon>
        <taxon>Marinobacter</taxon>
    </lineage>
</organism>
<comment type="caution">
    <text evidence="1">The sequence shown here is derived from an EMBL/GenBank/DDBJ whole genome shotgun (WGS) entry which is preliminary data.</text>
</comment>
<evidence type="ECO:0008006" key="3">
    <source>
        <dbReference type="Google" id="ProtNLM"/>
    </source>
</evidence>
<dbReference type="RefSeq" id="WP_106761368.1">
    <property type="nucleotide sequence ID" value="NZ_PXNP01000015.1"/>
</dbReference>
<dbReference type="Pfam" id="PF02613">
    <property type="entry name" value="Nitrate_red_del"/>
    <property type="match status" value="1"/>
</dbReference>
<dbReference type="EMBL" id="PXNP01000015">
    <property type="protein sequence ID" value="PSF12215.1"/>
    <property type="molecule type" value="Genomic_DNA"/>
</dbReference>
<dbReference type="SUPFAM" id="SSF89155">
    <property type="entry name" value="TorD-like"/>
    <property type="match status" value="1"/>
</dbReference>